<gene>
    <name evidence="1" type="ORF">B5D82_12550</name>
</gene>
<dbReference type="Gene3D" id="3.40.50.12580">
    <property type="match status" value="1"/>
</dbReference>
<sequence length="356" mass="41746">MRVYFDILHLYYLPQYLPVKNALEAKNIECIFILYQQEHLNNTLENYVKNHNLNYVWVNDRKDAKKIYLEAKPEWIIFGNATDDLNEIHCFSKTALLQHGIGPKACYYDVSYSPIMYRFVEGKHRLERLQKIFPKKIFIDTGYAKLDPIINNTETKITLESLALDPTKKTILYAPTFYPSSIECLPQNFPDLFKEYNIIIKPHFFSLIKSKYKSQKEKLINWSRYANVYACDVDDVSILPFMQLASLMISDASSTLFEFTALNKPAIWCDFYKLRWSYRGIFKFRLNKRLDTDLSYFGKVAARVTNIKELIENTKLHLNEPQLNEVNRLEMSEHLTGKVDGKCSERIAEFIVGECA</sequence>
<dbReference type="Pfam" id="PF04464">
    <property type="entry name" value="Glyphos_transf"/>
    <property type="match status" value="1"/>
</dbReference>
<dbReference type="RefSeq" id="WP_081151969.1">
    <property type="nucleotide sequence ID" value="NZ_CP020465.1"/>
</dbReference>
<dbReference type="GO" id="GO:0047355">
    <property type="term" value="F:CDP-glycerol glycerophosphotransferase activity"/>
    <property type="evidence" value="ECO:0007669"/>
    <property type="project" value="InterPro"/>
</dbReference>
<proteinExistence type="predicted"/>
<evidence type="ECO:0000313" key="2">
    <source>
        <dbReference type="Proteomes" id="UP000202259"/>
    </source>
</evidence>
<protein>
    <submittedName>
        <fullName evidence="1">CDP-glycerol--poly(Glycerophosphate) glycerophosphotransferase</fullName>
    </submittedName>
</protein>
<dbReference type="InterPro" id="IPR007554">
    <property type="entry name" value="Glycerophosphate_synth"/>
</dbReference>
<dbReference type="OrthoDB" id="1113428at2"/>
<dbReference type="InterPro" id="IPR043148">
    <property type="entry name" value="TagF_C"/>
</dbReference>
<dbReference type="EMBL" id="CP020465">
    <property type="protein sequence ID" value="ASP48524.1"/>
    <property type="molecule type" value="Genomic_DNA"/>
</dbReference>
<name>A0A222GAX3_9GAMM</name>
<dbReference type="KEGG" id="cber:B5D82_12550"/>
<dbReference type="Proteomes" id="UP000202259">
    <property type="component" value="Chromosome"/>
</dbReference>
<keyword evidence="2" id="KW-1185">Reference proteome</keyword>
<reference evidence="1 2" key="1">
    <citation type="submission" date="2017-08" db="EMBL/GenBank/DDBJ databases">
        <title>Complete genome of Colwellia sp. NB097-1, a psychrophile bacterium ioslated from Bering Sea.</title>
        <authorList>
            <person name="Chen X."/>
        </authorList>
    </citation>
    <scope>NUCLEOTIDE SEQUENCE [LARGE SCALE GENOMIC DNA]</scope>
    <source>
        <strain evidence="1 2">NB097-1</strain>
    </source>
</reference>
<dbReference type="AlphaFoldDB" id="A0A222GAX3"/>
<accession>A0A222GAX3</accession>
<dbReference type="GO" id="GO:0016020">
    <property type="term" value="C:membrane"/>
    <property type="evidence" value="ECO:0007669"/>
    <property type="project" value="InterPro"/>
</dbReference>
<organism evidence="1 2">
    <name type="scientific">Cognaticolwellia beringensis</name>
    <dbReference type="NCBI Taxonomy" id="1967665"/>
    <lineage>
        <taxon>Bacteria</taxon>
        <taxon>Pseudomonadati</taxon>
        <taxon>Pseudomonadota</taxon>
        <taxon>Gammaproteobacteria</taxon>
        <taxon>Alteromonadales</taxon>
        <taxon>Colwelliaceae</taxon>
        <taxon>Cognaticolwellia</taxon>
    </lineage>
</organism>
<evidence type="ECO:0000313" key="1">
    <source>
        <dbReference type="EMBL" id="ASP48524.1"/>
    </source>
</evidence>
<dbReference type="SUPFAM" id="SSF53756">
    <property type="entry name" value="UDP-Glycosyltransferase/glycogen phosphorylase"/>
    <property type="match status" value="1"/>
</dbReference>
<keyword evidence="1" id="KW-0808">Transferase</keyword>